<keyword evidence="11" id="KW-1185">Reference proteome</keyword>
<evidence type="ECO:0000259" key="9">
    <source>
        <dbReference type="PROSITE" id="PS50847"/>
    </source>
</evidence>
<keyword evidence="2" id="KW-0134">Cell wall</keyword>
<evidence type="ECO:0000256" key="3">
    <source>
        <dbReference type="ARBA" id="ARBA00022525"/>
    </source>
</evidence>
<feature type="chain" id="PRO_5046701380" evidence="8">
    <location>
        <begin position="26"/>
        <end position="1891"/>
    </location>
</feature>
<protein>
    <submittedName>
        <fullName evidence="10">DUF6273 domain-containing protein</fullName>
    </submittedName>
</protein>
<reference evidence="10 11" key="1">
    <citation type="submission" date="2021-10" db="EMBL/GenBank/DDBJ databases">
        <title>Anaerobic single-cell dispensing facilitates the cultivation of human gut bacteria.</title>
        <authorList>
            <person name="Afrizal A."/>
        </authorList>
    </citation>
    <scope>NUCLEOTIDE SEQUENCE [LARGE SCALE GENOMIC DNA]</scope>
    <source>
        <strain evidence="10 11">CLA-AA-H212</strain>
    </source>
</reference>
<comment type="subcellular location">
    <subcellularLocation>
        <location evidence="1">Cell envelope</location>
    </subcellularLocation>
</comment>
<dbReference type="Pfam" id="PF05345">
    <property type="entry name" value="He_PIG"/>
    <property type="match status" value="1"/>
</dbReference>
<feature type="compositionally biased region" description="Polar residues" evidence="6">
    <location>
        <begin position="1274"/>
        <end position="1289"/>
    </location>
</feature>
<evidence type="ECO:0000256" key="5">
    <source>
        <dbReference type="ARBA" id="ARBA00023088"/>
    </source>
</evidence>
<sequence>MKKRILSILLVCCMVLVLLPTTVFANNDGAKAIQLGTSGISGYDSTNRSYDYIYFGTWNNSTVKWRVLDTKTNMPNAQEGDGFFLLSDALLGTGAFGGVEFDYTTPYTNDWKGSRGQDWCNGFYTRNLSTTEQKAVFATSKSDDLYIDGRFMGSENILNGDKVFFLSAEEAGKAAYGFIDDNARIANYGDSAGGWWLRSPHQDYNSAGVVNASGGVRAEWVNDTNAARPAFNLKPDSVLLVSAAVGGKGAADGIFKIPEYSGDEWKLTLLDDTRTFRVTETAAVGKPGGSVTLNFSGARTGQNEYISAIIKGESGATHYGRIMKPTAADTQLSFTLPYDLDSGNYKLYVFSEQCNGDYKTDYASRFQAVALTVEEAANEQFDLVPGGRYYFDLSAMGIPGTANGSLPDASLHYVPFTYTGIVDAYTLTSKMATTDAYAERYKYPHSLFVADFAVTHTVNWNALNDASLIFGKGYAAGGVEYTLRAPSVGSDVTAGSDDLECGTPQSNEWDRMLDKNNGYIKNWSGMSSWGQDTPRTEESGRAVRGYDLARGWHNRIAATSDSSVGFRPVLEVLNPDTLGSDGLKDVVLDLGGGKLGNRSENIQIIVKSGESFTAPGGDGLTRPDGNTGSYFMWLGSDGELYDPGDSVPAVVNKLTARFAPIEQFSLVPDGTYYFDLSGTGIRGTAHSRLPDKTLHYVPFTYAGTVDAYKLTSTMATTAAYAQQNKYAHSLFVADYAITHTVSWENLNSAGLIFGKGYTSGGVEYTLRAPSVGSSGVGSNYSQHGIPQSNEWDKMLDKDNGYIKNFRQIYSFGQDTTSSSESDRASRGYNAPRIWHRTVATRSNESLGFRPVLEVLNPDTLGSDGLKVVVLDLGGGTLGSGRLSVSSDIQIIVKNGESFTAPASNGLTRPDGNTGSYFMWRGSDGALYAPGDSVPANVNKLTAQFDSIEQFTLVPGGTYYFDLSGAGIPGTANGSLPDASLHYVPFTYAGTVDAYALTSEMATTDEYAEKHKYPHSLFVADFAVTHTISWENLNAAGLIFGKNYTANSVEYTMRVPSAGRSYRGSGDSVRGNPQSNEWDKILDKYDGYIRNCNATDSWGQDVAHNWAQGRAMRGYSSVRNWNFTNASDSGSHLGFRPILEVLNPDTLKPNGLKAVALDLGGGKLGGNSDNIQIIVKNGSEFTAPASDGLTRPDGDTGSYFVWFGSDGNLYAPGESVSADVTKLTAQFEPGVYTVTITTDTLPDGKVGEAYSQTLSADGTTPITWSVENGDRPTGLSLNKDTGEISGTPTAAGTSTFTVKATNSAGSDTKELSITITKAAPAEYTVRFNANGGGGTMEDVTGVSGSYTLPACGFTEPEGKQFKGWSTSADGSVISSTTYEVSSDTTFYAIWESKEYSIIVTDGKATIGAGSEISKAAQGTTITLTANAAPDGKVFDKWVVESGNTTLEDANSETTTFIMPDSEVSVKATYTIPHTHTYDQEIQKPETLKSAADCTNDAVYFKSCSCGEISTTETFTAAGTQLGHAWASDWSKDTDNHWKECSRCHEKKDEAAHDYGSDNICDTCGYDKTVPHTHNLTLVPAKAPTCTEKGNTAYYTCDGCDKWFEDATGASEITDKTSVILAATGHSASDWKSDNTDHWKECTVVGCGVIIEGSKAAHTAGEWIIDTPATATTSGSKHKECTVCGYTMATETIPATGGGEHTHSYGSEWKNDADNHWHECSCGDKKDTAAHTAGEWIIDTPATATTDGSKHKECTVCGYTMATETISATGGGEHTHSYGSEWKNDATNHWHECSCGDKADKAAHDFKWVVDKEATATQKGSKHEECRVCGYKKAAVEIPATGTPTEPGKPTDSDSPQTGDNSNMILWIALLFVSGGVVIGIIVYSKKKKENAE</sequence>
<dbReference type="InterPro" id="IPR044060">
    <property type="entry name" value="Bacterial_rp_domain"/>
</dbReference>
<keyword evidence="5" id="KW-0572">Peptidoglycan-anchor</keyword>
<dbReference type="Proteomes" id="UP001198495">
    <property type="component" value="Unassembled WGS sequence"/>
</dbReference>
<dbReference type="EMBL" id="JAJEQT010000002">
    <property type="protein sequence ID" value="MCC2218091.1"/>
    <property type="molecule type" value="Genomic_DNA"/>
</dbReference>
<dbReference type="RefSeq" id="WP_227572940.1">
    <property type="nucleotide sequence ID" value="NZ_JAJEQT010000002.1"/>
</dbReference>
<feature type="domain" description="Gram-positive cocci surface proteins LPxTG" evidence="9">
    <location>
        <begin position="1853"/>
        <end position="1891"/>
    </location>
</feature>
<accession>A0ABS8FLJ6</accession>
<evidence type="ECO:0000256" key="8">
    <source>
        <dbReference type="SAM" id="SignalP"/>
    </source>
</evidence>
<evidence type="ECO:0000313" key="11">
    <source>
        <dbReference type="Proteomes" id="UP001198495"/>
    </source>
</evidence>
<feature type="transmembrane region" description="Helical" evidence="7">
    <location>
        <begin position="1862"/>
        <end position="1882"/>
    </location>
</feature>
<evidence type="ECO:0000256" key="2">
    <source>
        <dbReference type="ARBA" id="ARBA00022512"/>
    </source>
</evidence>
<keyword evidence="7" id="KW-0812">Transmembrane</keyword>
<dbReference type="InterPro" id="IPR046240">
    <property type="entry name" value="DUF6273"/>
</dbReference>
<feature type="region of interest" description="Disordered" evidence="6">
    <location>
        <begin position="1837"/>
        <end position="1857"/>
    </location>
</feature>
<name>A0ABS8FLJ6_9FIRM</name>
<dbReference type="Pfam" id="PF19789">
    <property type="entry name" value="DUF6273"/>
    <property type="match status" value="1"/>
</dbReference>
<feature type="signal peptide" evidence="8">
    <location>
        <begin position="1"/>
        <end position="25"/>
    </location>
</feature>
<dbReference type="PROSITE" id="PS50847">
    <property type="entry name" value="GRAM_POS_ANCHORING"/>
    <property type="match status" value="1"/>
</dbReference>
<keyword evidence="3" id="KW-0964">Secreted</keyword>
<dbReference type="InterPro" id="IPR013378">
    <property type="entry name" value="InlB-like_B-rpt"/>
</dbReference>
<dbReference type="Pfam" id="PF18998">
    <property type="entry name" value="Flg_new_2"/>
    <property type="match status" value="1"/>
</dbReference>
<dbReference type="SUPFAM" id="SSF49313">
    <property type="entry name" value="Cadherin-like"/>
    <property type="match status" value="1"/>
</dbReference>
<keyword evidence="4 8" id="KW-0732">Signal</keyword>
<dbReference type="Gene3D" id="2.60.40.4270">
    <property type="entry name" value="Listeria-Bacteroides repeat domain"/>
    <property type="match status" value="1"/>
</dbReference>
<dbReference type="InterPro" id="IPR013783">
    <property type="entry name" value="Ig-like_fold"/>
</dbReference>
<evidence type="ECO:0000313" key="10">
    <source>
        <dbReference type="EMBL" id="MCC2218091.1"/>
    </source>
</evidence>
<gene>
    <name evidence="10" type="ORF">LKD28_03460</name>
</gene>
<dbReference type="InterPro" id="IPR042229">
    <property type="entry name" value="Listeria/Bacterioides_rpt_sf"/>
</dbReference>
<evidence type="ECO:0000256" key="7">
    <source>
        <dbReference type="SAM" id="Phobius"/>
    </source>
</evidence>
<keyword evidence="7" id="KW-0472">Membrane</keyword>
<dbReference type="InterPro" id="IPR015919">
    <property type="entry name" value="Cadherin-like_sf"/>
</dbReference>
<dbReference type="InterPro" id="IPR019931">
    <property type="entry name" value="LPXTG_anchor"/>
</dbReference>
<dbReference type="Pfam" id="PF09479">
    <property type="entry name" value="Flg_new"/>
    <property type="match status" value="1"/>
</dbReference>
<evidence type="ECO:0000256" key="4">
    <source>
        <dbReference type="ARBA" id="ARBA00022729"/>
    </source>
</evidence>
<evidence type="ECO:0000256" key="1">
    <source>
        <dbReference type="ARBA" id="ARBA00004196"/>
    </source>
</evidence>
<evidence type="ECO:0000256" key="6">
    <source>
        <dbReference type="SAM" id="MobiDB-lite"/>
    </source>
</evidence>
<comment type="caution">
    <text evidence="10">The sequence shown here is derived from an EMBL/GenBank/DDBJ whole genome shotgun (WGS) entry which is preliminary data.</text>
</comment>
<organism evidence="10 11">
    <name type="scientific">Coprococcus hominis</name>
    <name type="common">ex Arizal et al. 2022</name>
    <dbReference type="NCBI Taxonomy" id="2881262"/>
    <lineage>
        <taxon>Bacteria</taxon>
        <taxon>Bacillati</taxon>
        <taxon>Bacillota</taxon>
        <taxon>Clostridia</taxon>
        <taxon>Lachnospirales</taxon>
        <taxon>Lachnospiraceae</taxon>
        <taxon>Coprococcus</taxon>
    </lineage>
</organism>
<keyword evidence="7" id="KW-1133">Transmembrane helix</keyword>
<dbReference type="Gene3D" id="2.60.40.10">
    <property type="entry name" value="Immunoglobulins"/>
    <property type="match status" value="1"/>
</dbReference>
<proteinExistence type="predicted"/>
<feature type="region of interest" description="Disordered" evidence="6">
    <location>
        <begin position="1266"/>
        <end position="1289"/>
    </location>
</feature>